<reference evidence="1" key="2">
    <citation type="submission" date="2020-09" db="EMBL/GenBank/DDBJ databases">
        <authorList>
            <person name="Sun Q."/>
            <person name="Kim S."/>
        </authorList>
    </citation>
    <scope>NUCLEOTIDE SEQUENCE</scope>
    <source>
        <strain evidence="1">KCTC 42651</strain>
    </source>
</reference>
<dbReference type="Gene3D" id="3.30.429.10">
    <property type="entry name" value="Macrophage Migration Inhibitory Factor"/>
    <property type="match status" value="1"/>
</dbReference>
<dbReference type="RefSeq" id="WP_229836377.1">
    <property type="nucleotide sequence ID" value="NZ_BMZS01000002.1"/>
</dbReference>
<sequence length="146" mass="15593">MPLIDVYLSETVLDAEGRQVLADELARLARRAEGYGDSRLAASLTWVYLHPMPETAITRSGAAPARPLWRIEIAAPVGSLAADAKPALAAELARACLAAEGTAWDAAEARRVWVLYRDVAEGDWIAGTTVARVAAIRDAVAREQAA</sequence>
<evidence type="ECO:0008006" key="3">
    <source>
        <dbReference type="Google" id="ProtNLM"/>
    </source>
</evidence>
<accession>A0A918XQB4</accession>
<dbReference type="InterPro" id="IPR014347">
    <property type="entry name" value="Tautomerase/MIF_sf"/>
</dbReference>
<keyword evidence="2" id="KW-1185">Reference proteome</keyword>
<protein>
    <recommendedName>
        <fullName evidence="3">Phenylpyruvate tautomerase PptA, 4-oxalocrotonate tautomerase family</fullName>
    </recommendedName>
</protein>
<name>A0A918XQB4_9PROT</name>
<proteinExistence type="predicted"/>
<organism evidence="1 2">
    <name type="scientific">Thalassobaculum fulvum</name>
    <dbReference type="NCBI Taxonomy" id="1633335"/>
    <lineage>
        <taxon>Bacteria</taxon>
        <taxon>Pseudomonadati</taxon>
        <taxon>Pseudomonadota</taxon>
        <taxon>Alphaproteobacteria</taxon>
        <taxon>Rhodospirillales</taxon>
        <taxon>Thalassobaculaceae</taxon>
        <taxon>Thalassobaculum</taxon>
    </lineage>
</organism>
<dbReference type="AlphaFoldDB" id="A0A918XQB4"/>
<comment type="caution">
    <text evidence="1">The sequence shown here is derived from an EMBL/GenBank/DDBJ whole genome shotgun (WGS) entry which is preliminary data.</text>
</comment>
<evidence type="ECO:0000313" key="2">
    <source>
        <dbReference type="Proteomes" id="UP000630353"/>
    </source>
</evidence>
<reference evidence="1" key="1">
    <citation type="journal article" date="2014" name="Int. J. Syst. Evol. Microbiol.">
        <title>Complete genome sequence of Corynebacterium casei LMG S-19264T (=DSM 44701T), isolated from a smear-ripened cheese.</title>
        <authorList>
            <consortium name="US DOE Joint Genome Institute (JGI-PGF)"/>
            <person name="Walter F."/>
            <person name="Albersmeier A."/>
            <person name="Kalinowski J."/>
            <person name="Ruckert C."/>
        </authorList>
    </citation>
    <scope>NUCLEOTIDE SEQUENCE</scope>
    <source>
        <strain evidence="1">KCTC 42651</strain>
    </source>
</reference>
<dbReference type="EMBL" id="BMZS01000002">
    <property type="protein sequence ID" value="GHD43126.1"/>
    <property type="molecule type" value="Genomic_DNA"/>
</dbReference>
<evidence type="ECO:0000313" key="1">
    <source>
        <dbReference type="EMBL" id="GHD43126.1"/>
    </source>
</evidence>
<dbReference type="Proteomes" id="UP000630353">
    <property type="component" value="Unassembled WGS sequence"/>
</dbReference>
<gene>
    <name evidence="1" type="ORF">GCM10017083_08850</name>
</gene>